<dbReference type="InterPro" id="IPR018911">
    <property type="entry name" value="Gmad2_Ig-like_dom"/>
</dbReference>
<dbReference type="InterPro" id="IPR019606">
    <property type="entry name" value="GerMN"/>
</dbReference>
<accession>A0A6V8K2I1</accession>
<evidence type="ECO:0000313" key="4">
    <source>
        <dbReference type="EMBL" id="GFJ76571.1"/>
    </source>
</evidence>
<gene>
    <name evidence="4" type="ORF">Phou_007510</name>
</gene>
<sequence>MSSQRRDEEVLRRVLEVEAAKVEVRPDALGAIRARTARRSRWLPFGAIAFTAATATAATLVVVALAARPTPNHTAPDPGAVTAPATTPSPTPAASAPPTSAPAAPPPTRSSPSSGTGITSLAVYYVGEDRGQPRLYREFHRLPAGSSPADKVRAAVTEMLAQESAEDPDYTSAWPSGTGVLGVSVDGSAATVDLTAAPPDDLAAQQLTWTVAAVLGGDPRVSLRHDGRDVRTVRKAAALDTLGALWLIEPQHGATVARTFEVHAAGAVFEATARLTVRKGRTVVTEETLTLSAGAPARGEARITLTLAPGTHVLELYALSAADGSVQHLDDHTVTVR</sequence>
<dbReference type="RefSeq" id="WP_173053526.1">
    <property type="nucleotide sequence ID" value="NZ_BAABGO010000012.1"/>
</dbReference>
<keyword evidence="2" id="KW-0812">Transmembrane</keyword>
<feature type="compositionally biased region" description="Low complexity" evidence="1">
    <location>
        <begin position="74"/>
        <end position="98"/>
    </location>
</feature>
<evidence type="ECO:0000256" key="2">
    <source>
        <dbReference type="SAM" id="Phobius"/>
    </source>
</evidence>
<dbReference type="AlphaFoldDB" id="A0A6V8K2I1"/>
<keyword evidence="2" id="KW-0472">Membrane</keyword>
<dbReference type="EMBL" id="BLPF01000001">
    <property type="protein sequence ID" value="GFJ76571.1"/>
    <property type="molecule type" value="Genomic_DNA"/>
</dbReference>
<dbReference type="Proteomes" id="UP000482800">
    <property type="component" value="Unassembled WGS sequence"/>
</dbReference>
<feature type="compositionally biased region" description="Pro residues" evidence="1">
    <location>
        <begin position="99"/>
        <end position="109"/>
    </location>
</feature>
<feature type="domain" description="GerMN" evidence="3">
    <location>
        <begin position="152"/>
        <end position="234"/>
    </location>
</feature>
<keyword evidence="2" id="KW-1133">Transmembrane helix</keyword>
<keyword evidence="5" id="KW-1185">Reference proteome</keyword>
<name>A0A6V8K2I1_9ACTN</name>
<evidence type="ECO:0000256" key="1">
    <source>
        <dbReference type="SAM" id="MobiDB-lite"/>
    </source>
</evidence>
<reference evidence="4 5" key="1">
    <citation type="submission" date="2020-03" db="EMBL/GenBank/DDBJ databases">
        <title>Whole genome shotgun sequence of Phytohabitans houttuyneae NBRC 108639.</title>
        <authorList>
            <person name="Komaki H."/>
            <person name="Tamura T."/>
        </authorList>
    </citation>
    <scope>NUCLEOTIDE SEQUENCE [LARGE SCALE GENOMIC DNA]</scope>
    <source>
        <strain evidence="4 5">NBRC 108639</strain>
    </source>
</reference>
<protein>
    <recommendedName>
        <fullName evidence="3">GerMN domain-containing protein</fullName>
    </recommendedName>
</protein>
<comment type="caution">
    <text evidence="4">The sequence shown here is derived from an EMBL/GenBank/DDBJ whole genome shotgun (WGS) entry which is preliminary data.</text>
</comment>
<feature type="transmembrane region" description="Helical" evidence="2">
    <location>
        <begin position="42"/>
        <end position="67"/>
    </location>
</feature>
<dbReference type="Pfam" id="PF10646">
    <property type="entry name" value="Germane"/>
    <property type="match status" value="1"/>
</dbReference>
<dbReference type="SMART" id="SM00909">
    <property type="entry name" value="Germane"/>
    <property type="match status" value="1"/>
</dbReference>
<evidence type="ECO:0000259" key="3">
    <source>
        <dbReference type="SMART" id="SM00909"/>
    </source>
</evidence>
<feature type="region of interest" description="Disordered" evidence="1">
    <location>
        <begin position="72"/>
        <end position="116"/>
    </location>
</feature>
<organism evidence="4 5">
    <name type="scientific">Phytohabitans houttuyneae</name>
    <dbReference type="NCBI Taxonomy" id="1076126"/>
    <lineage>
        <taxon>Bacteria</taxon>
        <taxon>Bacillati</taxon>
        <taxon>Actinomycetota</taxon>
        <taxon>Actinomycetes</taxon>
        <taxon>Micromonosporales</taxon>
        <taxon>Micromonosporaceae</taxon>
    </lineage>
</organism>
<dbReference type="Pfam" id="PF10648">
    <property type="entry name" value="Gmad2"/>
    <property type="match status" value="1"/>
</dbReference>
<proteinExistence type="predicted"/>
<reference evidence="4 5" key="2">
    <citation type="submission" date="2020-03" db="EMBL/GenBank/DDBJ databases">
        <authorList>
            <person name="Ichikawa N."/>
            <person name="Kimura A."/>
            <person name="Kitahashi Y."/>
            <person name="Uohara A."/>
        </authorList>
    </citation>
    <scope>NUCLEOTIDE SEQUENCE [LARGE SCALE GENOMIC DNA]</scope>
    <source>
        <strain evidence="4 5">NBRC 108639</strain>
    </source>
</reference>
<evidence type="ECO:0000313" key="5">
    <source>
        <dbReference type="Proteomes" id="UP000482800"/>
    </source>
</evidence>